<name>A0A067TUV7_GALM3</name>
<dbReference type="AlphaFoldDB" id="A0A067TUV7"/>
<evidence type="ECO:0000313" key="2">
    <source>
        <dbReference type="Proteomes" id="UP000027222"/>
    </source>
</evidence>
<gene>
    <name evidence="1" type="ORF">GALMADRAFT_150435</name>
</gene>
<dbReference type="Proteomes" id="UP000027222">
    <property type="component" value="Unassembled WGS sequence"/>
</dbReference>
<accession>A0A067TUV7</accession>
<keyword evidence="2" id="KW-1185">Reference proteome</keyword>
<sequence>MNVGAIVFDATSALKGAVKRYAKAGAVVAGAVAGGIRFRRLALEKHHPEMHEGASYLDVEPHYEGALQLGLVCHARAVHLARGTRIDFVTSSSTPDTQ</sequence>
<dbReference type="EMBL" id="KL142367">
    <property type="protein sequence ID" value="KDR86132.1"/>
    <property type="molecule type" value="Genomic_DNA"/>
</dbReference>
<evidence type="ECO:0000313" key="1">
    <source>
        <dbReference type="EMBL" id="KDR86132.1"/>
    </source>
</evidence>
<organism evidence="1 2">
    <name type="scientific">Galerina marginata (strain CBS 339.88)</name>
    <dbReference type="NCBI Taxonomy" id="685588"/>
    <lineage>
        <taxon>Eukaryota</taxon>
        <taxon>Fungi</taxon>
        <taxon>Dikarya</taxon>
        <taxon>Basidiomycota</taxon>
        <taxon>Agaricomycotina</taxon>
        <taxon>Agaricomycetes</taxon>
        <taxon>Agaricomycetidae</taxon>
        <taxon>Agaricales</taxon>
        <taxon>Agaricineae</taxon>
        <taxon>Strophariaceae</taxon>
        <taxon>Galerina</taxon>
    </lineage>
</organism>
<dbReference type="HOGENOM" id="CLU_2333730_0_0_1"/>
<reference evidence="2" key="1">
    <citation type="journal article" date="2014" name="Proc. Natl. Acad. Sci. U.S.A.">
        <title>Extensive sampling of basidiomycete genomes demonstrates inadequacy of the white-rot/brown-rot paradigm for wood decay fungi.</title>
        <authorList>
            <person name="Riley R."/>
            <person name="Salamov A.A."/>
            <person name="Brown D.W."/>
            <person name="Nagy L.G."/>
            <person name="Floudas D."/>
            <person name="Held B.W."/>
            <person name="Levasseur A."/>
            <person name="Lombard V."/>
            <person name="Morin E."/>
            <person name="Otillar R."/>
            <person name="Lindquist E.A."/>
            <person name="Sun H."/>
            <person name="LaButti K.M."/>
            <person name="Schmutz J."/>
            <person name="Jabbour D."/>
            <person name="Luo H."/>
            <person name="Baker S.E."/>
            <person name="Pisabarro A.G."/>
            <person name="Walton J.D."/>
            <person name="Blanchette R.A."/>
            <person name="Henrissat B."/>
            <person name="Martin F."/>
            <person name="Cullen D."/>
            <person name="Hibbett D.S."/>
            <person name="Grigoriev I.V."/>
        </authorList>
    </citation>
    <scope>NUCLEOTIDE SEQUENCE [LARGE SCALE GENOMIC DNA]</scope>
    <source>
        <strain evidence="2">CBS 339.88</strain>
    </source>
</reference>
<protein>
    <submittedName>
        <fullName evidence="1">Uncharacterized protein</fullName>
    </submittedName>
</protein>
<dbReference type="OrthoDB" id="94039at2759"/>
<proteinExistence type="predicted"/>